<evidence type="ECO:0000313" key="2">
    <source>
        <dbReference type="EMBL" id="KAJ5470508.1"/>
    </source>
</evidence>
<sequence>MILDQECGSAPALVVTHSGVALHAFSRLWGGFPREVGPTTPRIRTRHGPDPSRANQTPATNQQAVRADLRLSQKQTRPPDLGYVANNHTTTFALWGYSIKRNDANVMIDLGPRY</sequence>
<keyword evidence="3" id="KW-1185">Reference proteome</keyword>
<feature type="compositionally biased region" description="Polar residues" evidence="1">
    <location>
        <begin position="53"/>
        <end position="64"/>
    </location>
</feature>
<reference evidence="2" key="2">
    <citation type="journal article" date="2023" name="IMA Fungus">
        <title>Comparative genomic study of the Penicillium genus elucidates a diverse pangenome and 15 lateral gene transfer events.</title>
        <authorList>
            <person name="Petersen C."/>
            <person name="Sorensen T."/>
            <person name="Nielsen M.R."/>
            <person name="Sondergaard T.E."/>
            <person name="Sorensen J.L."/>
            <person name="Fitzpatrick D.A."/>
            <person name="Frisvad J.C."/>
            <person name="Nielsen K.L."/>
        </authorList>
    </citation>
    <scope>NUCLEOTIDE SEQUENCE</scope>
    <source>
        <strain evidence="2">IBT 17660</strain>
    </source>
</reference>
<protein>
    <submittedName>
        <fullName evidence="2">Uncharacterized protein</fullName>
    </submittedName>
</protein>
<dbReference type="EMBL" id="JAPWDO010000005">
    <property type="protein sequence ID" value="KAJ5470508.1"/>
    <property type="molecule type" value="Genomic_DNA"/>
</dbReference>
<dbReference type="AlphaFoldDB" id="A0A9W9WNM9"/>
<gene>
    <name evidence="2" type="ORF">N7530_007865</name>
</gene>
<evidence type="ECO:0000313" key="3">
    <source>
        <dbReference type="Proteomes" id="UP001147760"/>
    </source>
</evidence>
<proteinExistence type="predicted"/>
<organism evidence="2 3">
    <name type="scientific">Penicillium desertorum</name>
    <dbReference type="NCBI Taxonomy" id="1303715"/>
    <lineage>
        <taxon>Eukaryota</taxon>
        <taxon>Fungi</taxon>
        <taxon>Dikarya</taxon>
        <taxon>Ascomycota</taxon>
        <taxon>Pezizomycotina</taxon>
        <taxon>Eurotiomycetes</taxon>
        <taxon>Eurotiomycetidae</taxon>
        <taxon>Eurotiales</taxon>
        <taxon>Aspergillaceae</taxon>
        <taxon>Penicillium</taxon>
    </lineage>
</organism>
<name>A0A9W9WNM9_9EURO</name>
<comment type="caution">
    <text evidence="2">The sequence shown here is derived from an EMBL/GenBank/DDBJ whole genome shotgun (WGS) entry which is preliminary data.</text>
</comment>
<accession>A0A9W9WNM9</accession>
<reference evidence="2" key="1">
    <citation type="submission" date="2022-12" db="EMBL/GenBank/DDBJ databases">
        <authorList>
            <person name="Petersen C."/>
        </authorList>
    </citation>
    <scope>NUCLEOTIDE SEQUENCE</scope>
    <source>
        <strain evidence="2">IBT 17660</strain>
    </source>
</reference>
<evidence type="ECO:0000256" key="1">
    <source>
        <dbReference type="SAM" id="MobiDB-lite"/>
    </source>
</evidence>
<feature type="region of interest" description="Disordered" evidence="1">
    <location>
        <begin position="33"/>
        <end position="65"/>
    </location>
</feature>
<dbReference type="Proteomes" id="UP001147760">
    <property type="component" value="Unassembled WGS sequence"/>
</dbReference>